<sequence>MIGDAFHPRKATISLRVDHQVKMAAKNYARQRQTPLSEVMRSLLVRYVAECARENAQASPDLLQQRPHQYVDLARLQRLLSGLD</sequence>
<keyword evidence="2" id="KW-1185">Reference proteome</keyword>
<proteinExistence type="predicted"/>
<dbReference type="EMBL" id="RXMA01000016">
    <property type="protein sequence ID" value="RTR18099.1"/>
    <property type="molecule type" value="Genomic_DNA"/>
</dbReference>
<dbReference type="AlphaFoldDB" id="A0A3S0IDQ0"/>
<reference evidence="1 2" key="1">
    <citation type="submission" date="2018-12" db="EMBL/GenBank/DDBJ databases">
        <authorList>
            <person name="Yang Y."/>
        </authorList>
    </citation>
    <scope>NUCLEOTIDE SEQUENCE [LARGE SCALE GENOMIC DNA]</scope>
    <source>
        <strain evidence="1 2">L-25-5w-1</strain>
    </source>
</reference>
<dbReference type="Proteomes" id="UP000277007">
    <property type="component" value="Unassembled WGS sequence"/>
</dbReference>
<evidence type="ECO:0000313" key="2">
    <source>
        <dbReference type="Proteomes" id="UP000277007"/>
    </source>
</evidence>
<name>A0A3S0IDQ0_9PROT</name>
<dbReference type="RefSeq" id="WP_126617419.1">
    <property type="nucleotide sequence ID" value="NZ_JBHUCY010000054.1"/>
</dbReference>
<evidence type="ECO:0000313" key="1">
    <source>
        <dbReference type="EMBL" id="RTR18099.1"/>
    </source>
</evidence>
<dbReference type="OrthoDB" id="7306420at2"/>
<gene>
    <name evidence="1" type="ORF">EJ903_16525</name>
</gene>
<accession>A0A3S0IDQ0</accession>
<organism evidence="1 2">
    <name type="scientific">Azospirillum griseum</name>
    <dbReference type="NCBI Taxonomy" id="2496639"/>
    <lineage>
        <taxon>Bacteria</taxon>
        <taxon>Pseudomonadati</taxon>
        <taxon>Pseudomonadota</taxon>
        <taxon>Alphaproteobacteria</taxon>
        <taxon>Rhodospirillales</taxon>
        <taxon>Azospirillaceae</taxon>
        <taxon>Azospirillum</taxon>
    </lineage>
</organism>
<evidence type="ECO:0008006" key="3">
    <source>
        <dbReference type="Google" id="ProtNLM"/>
    </source>
</evidence>
<comment type="caution">
    <text evidence="1">The sequence shown here is derived from an EMBL/GenBank/DDBJ whole genome shotgun (WGS) entry which is preliminary data.</text>
</comment>
<protein>
    <recommendedName>
        <fullName evidence="3">Ribbon-helix-helix protein CopG domain-containing protein</fullName>
    </recommendedName>
</protein>